<evidence type="ECO:0000256" key="3">
    <source>
        <dbReference type="ARBA" id="ARBA00022801"/>
    </source>
</evidence>
<dbReference type="EMBL" id="CP045032">
    <property type="protein sequence ID" value="QFQ02854.1"/>
    <property type="molecule type" value="Genomic_DNA"/>
</dbReference>
<reference evidence="13" key="1">
    <citation type="submission" date="2019-10" db="EMBL/GenBank/DDBJ databases">
        <title>Complete genome sequence of Corynebacterium urogenitalis DSM 108747, isolated from the genital tract of a cow.</title>
        <authorList>
            <person name="Ruckert C."/>
            <person name="Ballas P."/>
            <person name="Wagener K."/>
            <person name="Drillich M."/>
            <person name="Kaempfer P."/>
            <person name="Busse H.-J."/>
            <person name="Ehling-Schulz M."/>
        </authorList>
    </citation>
    <scope>NUCLEOTIDE SEQUENCE [LARGE SCALE GENOMIC DNA]</scope>
    <source>
        <strain evidence="13">LMM 1652</strain>
    </source>
</reference>
<dbReference type="FunFam" id="3.40.50.1470:FF:000001">
    <property type="entry name" value="Peptidyl-tRNA hydrolase"/>
    <property type="match status" value="1"/>
</dbReference>
<name>A0A5J6Z7J5_9CORY</name>
<evidence type="ECO:0000256" key="4">
    <source>
        <dbReference type="ARBA" id="ARBA00022884"/>
    </source>
</evidence>
<evidence type="ECO:0000256" key="7">
    <source>
        <dbReference type="ARBA" id="ARBA00050038"/>
    </source>
</evidence>
<dbReference type="GO" id="GO:0004045">
    <property type="term" value="F:peptidyl-tRNA hydrolase activity"/>
    <property type="evidence" value="ECO:0007669"/>
    <property type="project" value="UniProtKB-UniRule"/>
</dbReference>
<dbReference type="KEGG" id="cuo:CUROG_07525"/>
<feature type="binding site" evidence="8">
    <location>
        <position position="136"/>
    </location>
    <ligand>
        <name>tRNA</name>
        <dbReference type="ChEBI" id="CHEBI:17843"/>
    </ligand>
</feature>
<keyword evidence="4 8" id="KW-0694">RNA-binding</keyword>
<dbReference type="EC" id="3.1.1.29" evidence="1 8"/>
<comment type="catalytic activity">
    <reaction evidence="6 8 9">
        <text>an N-acyl-L-alpha-aminoacyl-tRNA + H2O = an N-acyl-L-amino acid + a tRNA + H(+)</text>
        <dbReference type="Rhea" id="RHEA:54448"/>
        <dbReference type="Rhea" id="RHEA-COMP:10123"/>
        <dbReference type="Rhea" id="RHEA-COMP:13883"/>
        <dbReference type="ChEBI" id="CHEBI:15377"/>
        <dbReference type="ChEBI" id="CHEBI:15378"/>
        <dbReference type="ChEBI" id="CHEBI:59874"/>
        <dbReference type="ChEBI" id="CHEBI:78442"/>
        <dbReference type="ChEBI" id="CHEBI:138191"/>
        <dbReference type="EC" id="3.1.1.29"/>
    </reaction>
</comment>
<dbReference type="PROSITE" id="PS01196">
    <property type="entry name" value="PEPT_TRNA_HYDROL_2"/>
    <property type="match status" value="1"/>
</dbReference>
<feature type="site" description="Discriminates between blocked and unblocked aminoacyl-tRNA" evidence="8">
    <location>
        <position position="69"/>
    </location>
</feature>
<dbReference type="GO" id="GO:0072344">
    <property type="term" value="P:rescue of stalled ribosome"/>
    <property type="evidence" value="ECO:0007669"/>
    <property type="project" value="UniProtKB-UniRule"/>
</dbReference>
<comment type="subunit">
    <text evidence="8">Monomer.</text>
</comment>
<dbReference type="PROSITE" id="PS01195">
    <property type="entry name" value="PEPT_TRNA_HYDROL_1"/>
    <property type="match status" value="1"/>
</dbReference>
<keyword evidence="2 8" id="KW-0820">tRNA-binding</keyword>
<keyword evidence="8" id="KW-0963">Cytoplasm</keyword>
<dbReference type="AlphaFoldDB" id="A0A5J6Z7J5"/>
<evidence type="ECO:0000256" key="6">
    <source>
        <dbReference type="ARBA" id="ARBA00048707"/>
    </source>
</evidence>
<evidence type="ECO:0000313" key="12">
    <source>
        <dbReference type="EMBL" id="QFQ02854.1"/>
    </source>
</evidence>
<dbReference type="Proteomes" id="UP000326711">
    <property type="component" value="Chromosome"/>
</dbReference>
<dbReference type="GO" id="GO:0000049">
    <property type="term" value="F:tRNA binding"/>
    <property type="evidence" value="ECO:0007669"/>
    <property type="project" value="UniProtKB-UniRule"/>
</dbReference>
<feature type="active site" description="Proton acceptor" evidence="8">
    <location>
        <position position="79"/>
    </location>
</feature>
<feature type="region of interest" description="Disordered" evidence="11">
    <location>
        <begin position="36"/>
        <end position="62"/>
    </location>
</feature>
<evidence type="ECO:0000256" key="11">
    <source>
        <dbReference type="SAM" id="MobiDB-lite"/>
    </source>
</evidence>
<keyword evidence="3 8" id="KW-0378">Hydrolase</keyword>
<evidence type="ECO:0000256" key="2">
    <source>
        <dbReference type="ARBA" id="ARBA00022555"/>
    </source>
</evidence>
<evidence type="ECO:0000256" key="10">
    <source>
        <dbReference type="RuleBase" id="RU004320"/>
    </source>
</evidence>
<evidence type="ECO:0000256" key="8">
    <source>
        <dbReference type="HAMAP-Rule" id="MF_00083"/>
    </source>
</evidence>
<feature type="binding site" evidence="8">
    <location>
        <position position="134"/>
    </location>
    <ligand>
        <name>tRNA</name>
        <dbReference type="ChEBI" id="CHEBI:17843"/>
    </ligand>
</feature>
<organism evidence="12 13">
    <name type="scientific">Corynebacterium urogenitale</name>
    <dbReference type="NCBI Taxonomy" id="2487892"/>
    <lineage>
        <taxon>Bacteria</taxon>
        <taxon>Bacillati</taxon>
        <taxon>Actinomycetota</taxon>
        <taxon>Actinomycetes</taxon>
        <taxon>Mycobacteriales</taxon>
        <taxon>Corynebacteriaceae</taxon>
        <taxon>Corynebacterium</taxon>
    </lineage>
</organism>
<gene>
    <name evidence="12" type="primary">pth1</name>
    <name evidence="8" type="synonym">pth</name>
    <name evidence="12" type="ORF">CUROG_07525</name>
</gene>
<dbReference type="PANTHER" id="PTHR17224:SF1">
    <property type="entry name" value="PEPTIDYL-TRNA HYDROLASE"/>
    <property type="match status" value="1"/>
</dbReference>
<evidence type="ECO:0000256" key="9">
    <source>
        <dbReference type="RuleBase" id="RU000673"/>
    </source>
</evidence>
<dbReference type="GO" id="GO:0006515">
    <property type="term" value="P:protein quality control for misfolded or incompletely synthesized proteins"/>
    <property type="evidence" value="ECO:0007669"/>
    <property type="project" value="UniProtKB-UniRule"/>
</dbReference>
<evidence type="ECO:0000256" key="5">
    <source>
        <dbReference type="ARBA" id="ARBA00038063"/>
    </source>
</evidence>
<feature type="binding site" evidence="8">
    <location>
        <position position="182"/>
    </location>
    <ligand>
        <name>tRNA</name>
        <dbReference type="ChEBI" id="CHEBI:17843"/>
    </ligand>
</feature>
<dbReference type="SUPFAM" id="SSF53178">
    <property type="entry name" value="Peptidyl-tRNA hydrolase-like"/>
    <property type="match status" value="1"/>
</dbReference>
<dbReference type="NCBIfam" id="TIGR00447">
    <property type="entry name" value="pth"/>
    <property type="match status" value="1"/>
</dbReference>
<dbReference type="PANTHER" id="PTHR17224">
    <property type="entry name" value="PEPTIDYL-TRNA HYDROLASE"/>
    <property type="match status" value="1"/>
</dbReference>
<dbReference type="HAMAP" id="MF_00083">
    <property type="entry name" value="Pept_tRNA_hydro_bact"/>
    <property type="match status" value="1"/>
</dbReference>
<comment type="similarity">
    <text evidence="5 8 10">Belongs to the PTH family.</text>
</comment>
<comment type="function">
    <text evidence="8">Hydrolyzes ribosome-free peptidyl-tRNAs (with 1 or more amino acids incorporated), which drop off the ribosome during protein synthesis, or as a result of ribosome stalling.</text>
</comment>
<dbReference type="Gene3D" id="3.40.50.1470">
    <property type="entry name" value="Peptidyl-tRNA hydrolase"/>
    <property type="match status" value="1"/>
</dbReference>
<evidence type="ECO:0000256" key="1">
    <source>
        <dbReference type="ARBA" id="ARBA00013260"/>
    </source>
</evidence>
<dbReference type="GO" id="GO:0005737">
    <property type="term" value="C:cytoplasm"/>
    <property type="evidence" value="ECO:0007669"/>
    <property type="project" value="UniProtKB-SubCell"/>
</dbReference>
<dbReference type="InterPro" id="IPR036416">
    <property type="entry name" value="Pept_tRNA_hydro_sf"/>
</dbReference>
<dbReference type="InterPro" id="IPR001328">
    <property type="entry name" value="Pept_tRNA_hydro"/>
</dbReference>
<feature type="binding site" evidence="8">
    <location>
        <position position="74"/>
    </location>
    <ligand>
        <name>tRNA</name>
        <dbReference type="ChEBI" id="CHEBI:17843"/>
    </ligand>
</feature>
<comment type="function">
    <text evidence="8">Catalyzes the release of premature peptidyl moieties from peptidyl-tRNA molecules trapped in stalled 50S ribosomal subunits, and thus maintains levels of free tRNAs and 50S ribosomes.</text>
</comment>
<evidence type="ECO:0000313" key="13">
    <source>
        <dbReference type="Proteomes" id="UP000326711"/>
    </source>
</evidence>
<keyword evidence="13" id="KW-1185">Reference proteome</keyword>
<protein>
    <recommendedName>
        <fullName evidence="7 8">Peptidyl-tRNA hydrolase</fullName>
        <shortName evidence="8">Pth</shortName>
        <ecNumber evidence="1 8">3.1.1.29</ecNumber>
    </recommendedName>
</protein>
<feature type="site" description="Stabilizes the basic form of H active site to accept a proton" evidence="8">
    <location>
        <position position="161"/>
    </location>
</feature>
<sequence>MPRAETHLRVTLQGPAPTTHVGRVIFCGTMCPVKNSAKKTPVQKGSKAPNSRADKQSANSPWLVVGLGNPGAKYESTRHNVGFMVIDEFASRQFPTPTFSAHKRSNANIAEITLPPSASAPSPRKIILAKPRTYMNVSGGPVKALADFFKVSPDHIIVVHDELELDPGEVRLRLGGGDKGHNGLKDITKSLGTKDYQRLDCGIGRPPGRMDPAAYVLKPFPKSMEADVAIMCADATDAIERLIN</sequence>
<comment type="subcellular location">
    <subcellularLocation>
        <location evidence="8">Cytoplasm</location>
    </subcellularLocation>
</comment>
<dbReference type="CDD" id="cd00462">
    <property type="entry name" value="PTH"/>
    <property type="match status" value="1"/>
</dbReference>
<dbReference type="InterPro" id="IPR018171">
    <property type="entry name" value="Pept_tRNA_hydro_CS"/>
</dbReference>
<proteinExistence type="inferred from homology"/>
<accession>A0A5J6Z7J5</accession>
<dbReference type="Pfam" id="PF01195">
    <property type="entry name" value="Pept_tRNA_hydro"/>
    <property type="match status" value="1"/>
</dbReference>